<evidence type="ECO:0000313" key="4">
    <source>
        <dbReference type="Proteomes" id="UP000012960"/>
    </source>
</evidence>
<dbReference type="Proteomes" id="UP000012960">
    <property type="component" value="Unplaced"/>
</dbReference>
<evidence type="ECO:0000313" key="2">
    <source>
        <dbReference type="EMBL" id="CAG1839117.1"/>
    </source>
</evidence>
<dbReference type="OMA" id="DLHISMA"/>
<dbReference type="EMBL" id="HG996470">
    <property type="protein sequence ID" value="CAG1839117.1"/>
    <property type="molecule type" value="Genomic_DNA"/>
</dbReference>
<evidence type="ECO:0000256" key="1">
    <source>
        <dbReference type="SAM" id="Phobius"/>
    </source>
</evidence>
<keyword evidence="4" id="KW-1185">Reference proteome</keyword>
<reference evidence="2" key="1">
    <citation type="submission" date="2021-03" db="EMBL/GenBank/DDBJ databases">
        <authorList>
            <consortium name="Genoscope - CEA"/>
            <person name="William W."/>
        </authorList>
    </citation>
    <scope>NUCLEOTIDE SEQUENCE</scope>
    <source>
        <strain evidence="2">Doubled-haploid Pahang</strain>
    </source>
</reference>
<dbReference type="AlphaFoldDB" id="A0A804J6S9"/>
<dbReference type="EnsemblPlants" id="Ma05_t20950.1">
    <property type="protein sequence ID" value="Ma05_p20950.1"/>
    <property type="gene ID" value="Ma05_g20950"/>
</dbReference>
<dbReference type="PANTHER" id="PTHR33372">
    <property type="match status" value="1"/>
</dbReference>
<keyword evidence="1" id="KW-0472">Membrane</keyword>
<evidence type="ECO:0000313" key="3">
    <source>
        <dbReference type="EnsemblPlants" id="Ma05_p20950.1"/>
    </source>
</evidence>
<protein>
    <submittedName>
        <fullName evidence="2">(wild Malaysian banana) hypothetical protein</fullName>
    </submittedName>
</protein>
<gene>
    <name evidence="2" type="ORF">GSMUA_272940.1</name>
</gene>
<sequence>MASSAAGNPYESGDENPYVLAHMFSKFISPSCVTTAYTRKRKDAERRGDEVYVAKLEKAYDIIMVSQLHSRKGLTFGSFKIIQVSKDIKYADKQPIVSWGPRYSSSDVKDLHISMAISAVFEFGEDEGKGLLMGRRILGSLPLVFCCIAVSSLGHTGLLNLI</sequence>
<keyword evidence="1" id="KW-0812">Transmembrane</keyword>
<dbReference type="Gramene" id="Ma05_t20950.1">
    <property type="protein sequence ID" value="Ma05_p20950.1"/>
    <property type="gene ID" value="Ma05_g20950"/>
</dbReference>
<reference evidence="3" key="2">
    <citation type="submission" date="2021-05" db="UniProtKB">
        <authorList>
            <consortium name="EnsemblPlants"/>
        </authorList>
    </citation>
    <scope>IDENTIFICATION</scope>
    <source>
        <strain evidence="3">subsp. malaccensis</strain>
    </source>
</reference>
<dbReference type="InParanoid" id="A0A804J6S9"/>
<dbReference type="PANTHER" id="PTHR33372:SF5">
    <property type="entry name" value="PROTEIN CHLOROPLAST J-LIKE DOMAIN 1, CHLOROPLASTIC"/>
    <property type="match status" value="1"/>
</dbReference>
<organism evidence="3 4">
    <name type="scientific">Musa acuminata subsp. malaccensis</name>
    <name type="common">Wild banana</name>
    <name type="synonym">Musa malaccensis</name>
    <dbReference type="NCBI Taxonomy" id="214687"/>
    <lineage>
        <taxon>Eukaryota</taxon>
        <taxon>Viridiplantae</taxon>
        <taxon>Streptophyta</taxon>
        <taxon>Embryophyta</taxon>
        <taxon>Tracheophyta</taxon>
        <taxon>Spermatophyta</taxon>
        <taxon>Magnoliopsida</taxon>
        <taxon>Liliopsida</taxon>
        <taxon>Zingiberales</taxon>
        <taxon>Musaceae</taxon>
        <taxon>Musa</taxon>
    </lineage>
</organism>
<keyword evidence="1" id="KW-1133">Transmembrane helix</keyword>
<feature type="transmembrane region" description="Helical" evidence="1">
    <location>
        <begin position="137"/>
        <end position="158"/>
    </location>
</feature>
<dbReference type="InterPro" id="IPR021788">
    <property type="entry name" value="CPP1-like"/>
</dbReference>
<proteinExistence type="predicted"/>
<name>A0A804J6S9_MUSAM</name>
<accession>A0A804J6S9</accession>